<proteinExistence type="predicted"/>
<gene>
    <name evidence="1" type="ORF">BN869_000010949_1</name>
</gene>
<dbReference type="AlphaFoldDB" id="A0A0B7KHJ0"/>
<reference evidence="1" key="1">
    <citation type="submission" date="2015-01" db="EMBL/GenBank/DDBJ databases">
        <authorList>
            <person name="Durling Mikael"/>
        </authorList>
    </citation>
    <scope>NUCLEOTIDE SEQUENCE</scope>
</reference>
<protein>
    <submittedName>
        <fullName evidence="1">Uncharacterized protein</fullName>
    </submittedName>
</protein>
<accession>A0A0B7KHJ0</accession>
<sequence>MLVNSSSTAFVPRIYQEIYSRKTHPRLKMSEAGDTKPLGGGRSNSGERYVSVLARDLGSCLDLEYLVCNLPRPKSANTKLCSGASDFPVSKYRILPGLMSPCLPYTFGSETFAGRNFKFSFRSLCIICRPSARPQNWSDIQTQCLGSPTNLSLAFQYLAKSPSAQSKSK</sequence>
<name>A0A0B7KHJ0_BIOOC</name>
<organism evidence="1">
    <name type="scientific">Bionectria ochroleuca</name>
    <name type="common">Gliocladium roseum</name>
    <dbReference type="NCBI Taxonomy" id="29856"/>
    <lineage>
        <taxon>Eukaryota</taxon>
        <taxon>Fungi</taxon>
        <taxon>Dikarya</taxon>
        <taxon>Ascomycota</taxon>
        <taxon>Pezizomycotina</taxon>
        <taxon>Sordariomycetes</taxon>
        <taxon>Hypocreomycetidae</taxon>
        <taxon>Hypocreales</taxon>
        <taxon>Bionectriaceae</taxon>
        <taxon>Clonostachys</taxon>
    </lineage>
</organism>
<evidence type="ECO:0000313" key="1">
    <source>
        <dbReference type="EMBL" id="CEO54892.1"/>
    </source>
</evidence>
<dbReference type="EMBL" id="CDPU01000046">
    <property type="protein sequence ID" value="CEO54892.1"/>
    <property type="molecule type" value="Genomic_DNA"/>
</dbReference>